<feature type="transmembrane region" description="Helical" evidence="1">
    <location>
        <begin position="37"/>
        <end position="57"/>
    </location>
</feature>
<dbReference type="Proteomes" id="UP000093902">
    <property type="component" value="Unassembled WGS sequence"/>
</dbReference>
<keyword evidence="1" id="KW-0472">Membrane</keyword>
<name>A0A1A0QSQ6_MYCPR</name>
<evidence type="ECO:0000313" key="2">
    <source>
        <dbReference type="EMBL" id="OBB25225.1"/>
    </source>
</evidence>
<keyword evidence="1" id="KW-1133">Transmembrane helix</keyword>
<comment type="caution">
    <text evidence="2">The sequence shown here is derived from an EMBL/GenBank/DDBJ whole genome shotgun (WGS) entry which is preliminary data.</text>
</comment>
<keyword evidence="1" id="KW-0812">Transmembrane</keyword>
<organism evidence="2 3">
    <name type="scientific">Mycolicibacterium peregrinum</name>
    <name type="common">Mycobacterium peregrinum</name>
    <dbReference type="NCBI Taxonomy" id="43304"/>
    <lineage>
        <taxon>Bacteria</taxon>
        <taxon>Bacillati</taxon>
        <taxon>Actinomycetota</taxon>
        <taxon>Actinomycetes</taxon>
        <taxon>Mycobacteriales</taxon>
        <taxon>Mycobacteriaceae</taxon>
        <taxon>Mycolicibacterium</taxon>
    </lineage>
</organism>
<protein>
    <submittedName>
        <fullName evidence="2">Uncharacterized protein</fullName>
    </submittedName>
</protein>
<dbReference type="EMBL" id="LZSO01000038">
    <property type="protein sequence ID" value="OBB25225.1"/>
    <property type="molecule type" value="Genomic_DNA"/>
</dbReference>
<accession>A0A1A0QSQ6</accession>
<dbReference type="AlphaFoldDB" id="A0A1A0QSQ6"/>
<proteinExistence type="predicted"/>
<gene>
    <name evidence="2" type="ORF">A5792_29630</name>
</gene>
<dbReference type="RefSeq" id="WP_064935926.1">
    <property type="nucleotide sequence ID" value="NZ_LZSO01000038.1"/>
</dbReference>
<evidence type="ECO:0000256" key="1">
    <source>
        <dbReference type="SAM" id="Phobius"/>
    </source>
</evidence>
<evidence type="ECO:0000313" key="3">
    <source>
        <dbReference type="Proteomes" id="UP000093902"/>
    </source>
</evidence>
<sequence length="168" mass="18909">MGDEETTPDAEAPLSVQEQLEALRSELASMKSKHRELSWVVVGAIATALVCVFVLVVQETFFQPDPTDRDTTEAELLSSGRHCYEAPEEMMAARQRARAAIDRIAWEREHLAQLEDKQLPGEYAQPDGWGNPVPVTKRDPLPTVQKAEVTDDMAEAPQRCFIIEYKDR</sequence>
<reference evidence="3" key="1">
    <citation type="submission" date="2016-06" db="EMBL/GenBank/DDBJ databases">
        <authorList>
            <person name="Sutton G."/>
            <person name="Brinkac L."/>
            <person name="Sanka R."/>
            <person name="Adams M."/>
            <person name="Lau E."/>
            <person name="Mehaffy C."/>
            <person name="Tameris M."/>
            <person name="Hatherill M."/>
            <person name="Hanekom W."/>
            <person name="Mahomed H."/>
            <person name="Mcshane H."/>
        </authorList>
    </citation>
    <scope>NUCLEOTIDE SEQUENCE [LARGE SCALE GENOMIC DNA]</scope>
    <source>
        <strain evidence="3">852002-51209_SCH5440388</strain>
    </source>
</reference>